<dbReference type="InterPro" id="IPR057985">
    <property type="entry name" value="TPR_PSMD3_N"/>
</dbReference>
<sequence length="139" mass="15400">MDVDTAAGPNKAEGTDALAAGHADVQSQIEVGAFLALLLVMYLHDKKAYAEGMALSTLLIERIQQSNRRTLDYRAAADHLDRFSARSQVMMVDKAGHHLYMDNPEAFSAAIISVMRRPESCDKPFLQTHEEVEIVKEVN</sequence>
<dbReference type="EMBL" id="ML013240">
    <property type="protein sequence ID" value="RKO95073.1"/>
    <property type="molecule type" value="Genomic_DNA"/>
</dbReference>
<dbReference type="AlphaFoldDB" id="A0A4P9WSB1"/>
<reference evidence="3" key="1">
    <citation type="journal article" date="2018" name="Nat. Microbiol.">
        <title>Leveraging single-cell genomics to expand the fungal tree of life.</title>
        <authorList>
            <person name="Ahrendt S.R."/>
            <person name="Quandt C.A."/>
            <person name="Ciobanu D."/>
            <person name="Clum A."/>
            <person name="Salamov A."/>
            <person name="Andreopoulos B."/>
            <person name="Cheng J.F."/>
            <person name="Woyke T."/>
            <person name="Pelin A."/>
            <person name="Henrissat B."/>
            <person name="Reynolds N.K."/>
            <person name="Benny G.L."/>
            <person name="Smith M.E."/>
            <person name="James T.Y."/>
            <person name="Grigoriev I.V."/>
        </authorList>
    </citation>
    <scope>NUCLEOTIDE SEQUENCE [LARGE SCALE GENOMIC DNA]</scope>
    <source>
        <strain evidence="3">ATCC 52028</strain>
    </source>
</reference>
<feature type="domain" description="26S proteasome non-ATPase regulatory subunit 3 N-terminal TPR repeats" evidence="1">
    <location>
        <begin position="2"/>
        <end position="76"/>
    </location>
</feature>
<name>A0A4P9WSB1_9FUNG</name>
<dbReference type="Gene3D" id="3.40.50.1820">
    <property type="entry name" value="alpha/beta hydrolase"/>
    <property type="match status" value="1"/>
</dbReference>
<dbReference type="InterPro" id="IPR029058">
    <property type="entry name" value="AB_hydrolase_fold"/>
</dbReference>
<proteinExistence type="predicted"/>
<dbReference type="SUPFAM" id="SSF53474">
    <property type="entry name" value="alpha/beta-Hydrolases"/>
    <property type="match status" value="1"/>
</dbReference>
<evidence type="ECO:0000259" key="1">
    <source>
        <dbReference type="Pfam" id="PF25573"/>
    </source>
</evidence>
<protein>
    <recommendedName>
        <fullName evidence="1">26S proteasome non-ATPase regulatory subunit 3 N-terminal TPR repeats domain-containing protein</fullName>
    </recommendedName>
</protein>
<accession>A0A4P9WSB1</accession>
<organism evidence="2 3">
    <name type="scientific">Caulochytrium protostelioides</name>
    <dbReference type="NCBI Taxonomy" id="1555241"/>
    <lineage>
        <taxon>Eukaryota</taxon>
        <taxon>Fungi</taxon>
        <taxon>Fungi incertae sedis</taxon>
        <taxon>Chytridiomycota</taxon>
        <taxon>Chytridiomycota incertae sedis</taxon>
        <taxon>Chytridiomycetes</taxon>
        <taxon>Caulochytriales</taxon>
        <taxon>Caulochytriaceae</taxon>
        <taxon>Caulochytrium</taxon>
    </lineage>
</organism>
<gene>
    <name evidence="2" type="ORF">CAUPRSCDRAFT_13165</name>
</gene>
<evidence type="ECO:0000313" key="3">
    <source>
        <dbReference type="Proteomes" id="UP000268535"/>
    </source>
</evidence>
<evidence type="ECO:0000313" key="2">
    <source>
        <dbReference type="EMBL" id="RKO95073.1"/>
    </source>
</evidence>
<dbReference type="Pfam" id="PF25573">
    <property type="entry name" value="TPR_PSMD3_N"/>
    <property type="match status" value="1"/>
</dbReference>
<dbReference type="Proteomes" id="UP000268535">
    <property type="component" value="Unassembled WGS sequence"/>
</dbReference>